<sequence>MNSAPDPGRDAPPDRGATPHQDTGPHQETGTHQDTDPQRSTDPRRNPEPQRDAEPHRNPEPQRDAVRRLAALLADLSGADGPAPTGRELADLLWLRERMGGGTPRRLAETDLPSVKLHRPTGVHHPSPTRDPNALPPQRSSDPTRRRPLHLPGPAPAADVPPLPASPVRVGTDRVLPRRRELARALRPLKRGVPSTDRTALDEEATAERLARDPRWWPVLVPAVDRWLGARLIVDAHGDSAVLWEPLARELSTLLADSGIFRDVRLHRLTGPDAPDDGTAAPPTGRTATFVLTDGVHPDWAGPRLRAALRRWAQAGPTAVLQTLPEHLWSQTALAPEPGRFRTAAPADPSPRFAPYALLPPPQPPGTLAVPVLGLTPEWLAPWARATAGPSAYDAPAVLLTPDRLPKPPDQSDRSGPSGQPGPPGWTESLGSGQLTLPTGDFDSFLAQSQPRVFRLAALLSAVPLNFGVMRLVQSALLPDSPPADLAEIVFSGLLHAVPDDPSTEPLGRAYEFAPGVRERLLATLRRDEAQQVVDTVSEHLATHAAALHSRFTAVFPDPDGPLTLPATARPWAHTATPAAPAAPATAPGRRFFLPVVGVAVPGEGEPDATGLFAGAAQLATAFGRLGYRQAELTGDRQSGPTGDRQTGPTGDRSAGDRGTRDRSTGDRSTGDRSAMDLLRAWAEQVDLGPDDLVTVYLAGHSMAAFGQQAELLLPDGLSATRRRQVRRVALEEFRRAFGRLGRLLLIVDQHPLRTGPSAPPPGSPALTLLVRGSLPGPHFPQRLADWLTALATGAAVPPATGLDLLEHLHVGDLVPADATQDLLPFFTPEVRPAEAPTPEPAHLLDALVSWLTGDPHDTAPREFYNTTRLPLPTVLRCLGPLIDDIWPVIVPTQDLDPAQLWSELGERLGLRPPRRETVLAHLAEHHAHVLLVLTSRRPPSEPPLHQDEFLPTLIDTGVRVLLVDPFATPTPGAVQLRPGRDESLICDAVDGGQRLEPTDRARAADAYRLALDLALTSGSRWWPAVATAALDRLGAPHSTPHPTQLDRVQAAFTTAPGAADALLDLFGLIRTGPADLVEQVYAILQALITHRGDPATGLHAVVDPAVLDALRGPDLAAVRDWIDNDLIETAEPHGDRLLELATILDVPVISPLPFPSGHPLSLWVTRLVPHPEADGTVRLQPQPPATRRPAFADFGYLLQRNWRCPTEGCTRYAPAFEPPPLPSIEGLDIVCTEHRTRLTPTGPRPAVAHFKAVTERFCSAQFSVEEGSSFPLSLSVDSTPLVLSFRDGTVTVLATDIGARYRLPGPDSAPWQDLTPDRPLPAPPGTRVAPSLRTTLVRTGAPLPGEPAPPTAS</sequence>
<evidence type="ECO:0000256" key="1">
    <source>
        <dbReference type="SAM" id="MobiDB-lite"/>
    </source>
</evidence>
<feature type="region of interest" description="Disordered" evidence="1">
    <location>
        <begin position="102"/>
        <end position="172"/>
    </location>
</feature>
<feature type="region of interest" description="Disordered" evidence="1">
    <location>
        <begin position="1"/>
        <end position="69"/>
    </location>
</feature>
<comment type="caution">
    <text evidence="2">The sequence shown here is derived from an EMBL/GenBank/DDBJ whole genome shotgun (WGS) entry which is preliminary data.</text>
</comment>
<dbReference type="Proteomes" id="UP000267408">
    <property type="component" value="Unassembled WGS sequence"/>
</dbReference>
<feature type="compositionally biased region" description="Basic and acidic residues" evidence="1">
    <location>
        <begin position="654"/>
        <end position="672"/>
    </location>
</feature>
<name>A0A8G1URQ6_9ACTN</name>
<reference evidence="2 3" key="1">
    <citation type="submission" date="2018-11" db="EMBL/GenBank/DDBJ databases">
        <title>Sequencing the genomes of 1000 actinobacteria strains.</title>
        <authorList>
            <person name="Klenk H.-P."/>
        </authorList>
    </citation>
    <scope>NUCLEOTIDE SEQUENCE [LARGE SCALE GENOMIC DNA]</scope>
    <source>
        <strain evidence="2 3">DSM 44780</strain>
    </source>
</reference>
<proteinExistence type="predicted"/>
<feature type="compositionally biased region" description="Pro residues" evidence="1">
    <location>
        <begin position="1345"/>
        <end position="1354"/>
    </location>
</feature>
<feature type="compositionally biased region" description="Basic and acidic residues" evidence="1">
    <location>
        <begin position="404"/>
        <end position="413"/>
    </location>
</feature>
<feature type="compositionally biased region" description="Basic and acidic residues" evidence="1">
    <location>
        <begin position="23"/>
        <end position="67"/>
    </location>
</feature>
<feature type="region of interest" description="Disordered" evidence="1">
    <location>
        <begin position="400"/>
        <end position="434"/>
    </location>
</feature>
<evidence type="ECO:0000313" key="3">
    <source>
        <dbReference type="Proteomes" id="UP000267408"/>
    </source>
</evidence>
<feature type="compositionally biased region" description="Polar residues" evidence="1">
    <location>
        <begin position="636"/>
        <end position="649"/>
    </location>
</feature>
<dbReference type="RefSeq" id="WP_123559375.1">
    <property type="nucleotide sequence ID" value="NZ_RJVJ01000001.1"/>
</dbReference>
<dbReference type="InterPro" id="IPR047738">
    <property type="entry name" value="SAV_2336-like_N"/>
</dbReference>
<organism evidence="2 3">
    <name type="scientific">Kitasatospora cineracea</name>
    <dbReference type="NCBI Taxonomy" id="88074"/>
    <lineage>
        <taxon>Bacteria</taxon>
        <taxon>Bacillati</taxon>
        <taxon>Actinomycetota</taxon>
        <taxon>Actinomycetes</taxon>
        <taxon>Kitasatosporales</taxon>
        <taxon>Streptomycetaceae</taxon>
        <taxon>Kitasatospora</taxon>
    </lineage>
</organism>
<gene>
    <name evidence="2" type="ORF">EDD39_4928</name>
</gene>
<evidence type="ECO:0008006" key="4">
    <source>
        <dbReference type="Google" id="ProtNLM"/>
    </source>
</evidence>
<dbReference type="NCBIfam" id="NF041121">
    <property type="entry name" value="SAV_2336_NTERM"/>
    <property type="match status" value="1"/>
</dbReference>
<feature type="compositionally biased region" description="Pro residues" evidence="1">
    <location>
        <begin position="151"/>
        <end position="165"/>
    </location>
</feature>
<dbReference type="EMBL" id="RJVJ01000001">
    <property type="protein sequence ID" value="ROR46644.1"/>
    <property type="molecule type" value="Genomic_DNA"/>
</dbReference>
<feature type="region of interest" description="Disordered" evidence="1">
    <location>
        <begin position="632"/>
        <end position="672"/>
    </location>
</feature>
<accession>A0A8G1URQ6</accession>
<evidence type="ECO:0000313" key="2">
    <source>
        <dbReference type="EMBL" id="ROR46644.1"/>
    </source>
</evidence>
<feature type="region of interest" description="Disordered" evidence="1">
    <location>
        <begin position="1305"/>
        <end position="1354"/>
    </location>
</feature>
<protein>
    <recommendedName>
        <fullName evidence="4">Caspase domain-containing protein</fullName>
    </recommendedName>
</protein>
<dbReference type="OrthoDB" id="4495511at2"/>